<dbReference type="InterPro" id="IPR013320">
    <property type="entry name" value="ConA-like_dom_sf"/>
</dbReference>
<dbReference type="GO" id="GO:0005975">
    <property type="term" value="P:carbohydrate metabolic process"/>
    <property type="evidence" value="ECO:0007669"/>
    <property type="project" value="UniProtKB-ARBA"/>
</dbReference>
<dbReference type="GO" id="GO:0004553">
    <property type="term" value="F:hydrolase activity, hydrolyzing O-glycosyl compounds"/>
    <property type="evidence" value="ECO:0007669"/>
    <property type="project" value="UniProtKB-ARBA"/>
</dbReference>
<dbReference type="EMBL" id="UGTF01000002">
    <property type="protein sequence ID" value="SUB88893.1"/>
    <property type="molecule type" value="Genomic_DNA"/>
</dbReference>
<sequence length="1168" mass="129672">MIRKNIIWLFVLLLLHISYNSVYAQFTIREDFKGNDIKGDVILGGPGGAGGIAYLTSGKEDPINNGWLRLTKHIRDQRGFAYLNKTFPSNLGIYLEFEYKTWSTEQEGGKHFVADGICIFLFDGKYGPEEGPFKFQIGAHGGSLGYAQKYQETGLAGGYIGIGLDEYGNFAYGEEGRDGGKTYKDNPDLIPSVTIRGIHGDPKHWRKGTPPKPLPPNWKKGWRFLQSKELKGSDKIAIYGQKNRPEDSKFYRKVKLYVEPTNDNPRKYRIRLYWNTHPSGPDIELISTETTDKLFPLLKIGFSSSTGLYYAYHEVRNLYVTTPGGVRVNKKVDKPNAAPGEELTYTIEVTNEIAGIQSNLKLKDVFRLRDGTLATADDFEITSIRFNNKNNNQNTATFEQKGNSFDATIQIAAKNSVEFIVKGKAKKVPTGGIIRNFVEVSSPELEDPDLTNNISDVVTNILSPQVDLRIEKDVDNNGWVPPSKVNKFTILVSNNSGSDKPEGTGYVVRVIDKIPAGLKVRSVKSDKWAYTKDENSNTYTFTRSDKLAGMRAYEPIEIEVEPIEGGGAHWTNTANLEYKHDTNLLNNRASAELRRKNYWYGGTSGKPNDWGTSNNWTAKAVPLDGEDVEFATAENNNGKPAVQDLYLDKDRVVKDLINNSDKNLQITAGNQLIINGEVVDENSSKGTIIVKADPKGERPSGTLIFKDPDENKNVDAIVEFYNKAYDCGDCGFYRRQWQYFGIPVNSVATFPTSGQETVFQWKEPVNGNKWTQPDKPFMAFKGYEITDKSKTPPTHVYKFTGKLQVGDANVSLTKTSGVNYSGANLIGNSYTAAIPIKEQAIQITGAEKKLYLFNTGTRDGWRRLNGSTTPGVHGGQYLAVPLNVAGQANMPDRIPSTQTFMLLANSNGASVRIKYDQLVKNTKVNKGDGTQIGLRSADENNNSEEIQTVVRRLPSLQIDVMGEKSADRVWLFQQPQTTHGFDDGWDGRKITEEGIVQLYVAGTDNSQFQVATVPETDNVKLGFTPDAKSGRYTLNFLLSEEMRHGSIYFHDIVTGAKIRITNGATYTFETGKEDPAVRFRLSGNAIISPNSPDESLIQVVSESGKIKISNASEHACSVFISNSSGMLIGHRVEVEGKSSKTIETSGKGVYIVRLQNAVVNDIRRVTVR</sequence>
<feature type="domain" description="DUF11" evidence="1">
    <location>
        <begin position="467"/>
        <end position="592"/>
    </location>
</feature>
<dbReference type="AlphaFoldDB" id="A0A379E875"/>
<gene>
    <name evidence="2" type="ORF">NCTC11632_00979</name>
</gene>
<evidence type="ECO:0000259" key="1">
    <source>
        <dbReference type="Pfam" id="PF01345"/>
    </source>
</evidence>
<dbReference type="Proteomes" id="UP000254156">
    <property type="component" value="Unassembled WGS sequence"/>
</dbReference>
<reference evidence="2 3" key="1">
    <citation type="submission" date="2018-06" db="EMBL/GenBank/DDBJ databases">
        <authorList>
            <consortium name="Pathogen Informatics"/>
            <person name="Doyle S."/>
        </authorList>
    </citation>
    <scope>NUCLEOTIDE SEQUENCE [LARGE SCALE GENOMIC DNA]</scope>
    <source>
        <strain evidence="2 3">NCTC11632</strain>
    </source>
</reference>
<dbReference type="InterPro" id="IPR001434">
    <property type="entry name" value="OmcB-like_DUF11"/>
</dbReference>
<dbReference type="SUPFAM" id="SSF49899">
    <property type="entry name" value="Concanavalin A-like lectins/glucanases"/>
    <property type="match status" value="1"/>
</dbReference>
<dbReference type="InterPro" id="IPR047589">
    <property type="entry name" value="DUF11_rpt"/>
</dbReference>
<name>A0A379E875_9PORP</name>
<dbReference type="Pfam" id="PF01345">
    <property type="entry name" value="DUF11"/>
    <property type="match status" value="2"/>
</dbReference>
<feature type="domain" description="DUF11" evidence="1">
    <location>
        <begin position="327"/>
        <end position="457"/>
    </location>
</feature>
<organism evidence="2 3">
    <name type="scientific">Porphyromonas macacae</name>
    <dbReference type="NCBI Taxonomy" id="28115"/>
    <lineage>
        <taxon>Bacteria</taxon>
        <taxon>Pseudomonadati</taxon>
        <taxon>Bacteroidota</taxon>
        <taxon>Bacteroidia</taxon>
        <taxon>Bacteroidales</taxon>
        <taxon>Porphyromonadaceae</taxon>
        <taxon>Porphyromonas</taxon>
    </lineage>
</organism>
<dbReference type="NCBIfam" id="TIGR01451">
    <property type="entry name" value="B_ant_repeat"/>
    <property type="match status" value="1"/>
</dbReference>
<protein>
    <submittedName>
        <fullName evidence="2">Domain of uncharacterized function DUF11</fullName>
    </submittedName>
</protein>
<dbReference type="RefSeq" id="WP_115096747.1">
    <property type="nucleotide sequence ID" value="NZ_UGTF01000002.1"/>
</dbReference>
<accession>A0A379E875</accession>
<evidence type="ECO:0000313" key="2">
    <source>
        <dbReference type="EMBL" id="SUB88893.1"/>
    </source>
</evidence>
<evidence type="ECO:0000313" key="3">
    <source>
        <dbReference type="Proteomes" id="UP000254156"/>
    </source>
</evidence>
<proteinExistence type="predicted"/>